<keyword evidence="1" id="KW-0732">Signal</keyword>
<keyword evidence="3" id="KW-1185">Reference proteome</keyword>
<proteinExistence type="predicted"/>
<reference evidence="2 3" key="1">
    <citation type="journal article" date="2023" name="Insect Mol. Biol.">
        <title>Genome sequencing provides insights into the evolution of gene families encoding plant cell wall-degrading enzymes in longhorned beetles.</title>
        <authorList>
            <person name="Shin N.R."/>
            <person name="Okamura Y."/>
            <person name="Kirsch R."/>
            <person name="Pauchet Y."/>
        </authorList>
    </citation>
    <scope>NUCLEOTIDE SEQUENCE [LARGE SCALE GENOMIC DNA]</scope>
    <source>
        <strain evidence="2">EAD_L_NR</strain>
    </source>
</reference>
<comment type="caution">
    <text evidence="2">The sequence shown here is derived from an EMBL/GenBank/DDBJ whole genome shotgun (WGS) entry which is preliminary data.</text>
</comment>
<feature type="chain" id="PRO_5043742849" evidence="1">
    <location>
        <begin position="25"/>
        <end position="158"/>
    </location>
</feature>
<dbReference type="Proteomes" id="UP001159042">
    <property type="component" value="Unassembled WGS sequence"/>
</dbReference>
<protein>
    <submittedName>
        <fullName evidence="2">Uncharacterized protein</fullName>
    </submittedName>
</protein>
<dbReference type="EMBL" id="JANEYG010000023">
    <property type="protein sequence ID" value="KAJ8918695.1"/>
    <property type="molecule type" value="Genomic_DNA"/>
</dbReference>
<evidence type="ECO:0000313" key="2">
    <source>
        <dbReference type="EMBL" id="KAJ8918695.1"/>
    </source>
</evidence>
<evidence type="ECO:0000256" key="1">
    <source>
        <dbReference type="SAM" id="SignalP"/>
    </source>
</evidence>
<sequence>MERNILVACVVLLVLDLYSEVVLASPRYHSPVDSGKGKEDESRSTHLLFSPRLGRKKRNLKDDSFIPSEQELADLWELLESSPAAVVTINGNDKFVCRNIQGTYLQLHQLGRNMEELPGNGKWLQDSLPIEIEERSPVFDPRLGKRLSPYSPRLGREA</sequence>
<dbReference type="AlphaFoldDB" id="A0AAV8VXL0"/>
<feature type="signal peptide" evidence="1">
    <location>
        <begin position="1"/>
        <end position="24"/>
    </location>
</feature>
<gene>
    <name evidence="2" type="ORF">NQ315_015015</name>
</gene>
<evidence type="ECO:0000313" key="3">
    <source>
        <dbReference type="Proteomes" id="UP001159042"/>
    </source>
</evidence>
<accession>A0AAV8VXL0</accession>
<name>A0AAV8VXL0_9CUCU</name>
<organism evidence="2 3">
    <name type="scientific">Exocentrus adspersus</name>
    <dbReference type="NCBI Taxonomy" id="1586481"/>
    <lineage>
        <taxon>Eukaryota</taxon>
        <taxon>Metazoa</taxon>
        <taxon>Ecdysozoa</taxon>
        <taxon>Arthropoda</taxon>
        <taxon>Hexapoda</taxon>
        <taxon>Insecta</taxon>
        <taxon>Pterygota</taxon>
        <taxon>Neoptera</taxon>
        <taxon>Endopterygota</taxon>
        <taxon>Coleoptera</taxon>
        <taxon>Polyphaga</taxon>
        <taxon>Cucujiformia</taxon>
        <taxon>Chrysomeloidea</taxon>
        <taxon>Cerambycidae</taxon>
        <taxon>Lamiinae</taxon>
        <taxon>Acanthocinini</taxon>
        <taxon>Exocentrus</taxon>
    </lineage>
</organism>